<name>A0A4S3KQ40_9GAMM</name>
<protein>
    <submittedName>
        <fullName evidence="1">Uncharacterized protein</fullName>
    </submittedName>
</protein>
<sequence>MNAAIERIVVQATTQEKRAIVAKAKKLDMTVSELMRSGAHAYLPADADLVALAGAAQASARRSMAAMDEAFARIAASNARIEAMEAAAKAPASRRSHTP</sequence>
<organism evidence="1 2">
    <name type="scientific">Metallibacterium scheffleri</name>
    <dbReference type="NCBI Taxonomy" id="993689"/>
    <lineage>
        <taxon>Bacteria</taxon>
        <taxon>Pseudomonadati</taxon>
        <taxon>Pseudomonadota</taxon>
        <taxon>Gammaproteobacteria</taxon>
        <taxon>Lysobacterales</taxon>
        <taxon>Rhodanobacteraceae</taxon>
        <taxon>Metallibacterium</taxon>
    </lineage>
</organism>
<dbReference type="Proteomes" id="UP000307749">
    <property type="component" value="Unassembled WGS sequence"/>
</dbReference>
<comment type="caution">
    <text evidence="1">The sequence shown here is derived from an EMBL/GenBank/DDBJ whole genome shotgun (WGS) entry which is preliminary data.</text>
</comment>
<dbReference type="AlphaFoldDB" id="A0A4S3KQ40"/>
<reference evidence="1 2" key="1">
    <citation type="submission" date="2017-02" db="EMBL/GenBank/DDBJ databases">
        <title>Whole genome sequencing of Metallibacterium scheffleri DSM 24874 (T).</title>
        <authorList>
            <person name="Kumar S."/>
            <person name="Patil P."/>
            <person name="Patil P.B."/>
        </authorList>
    </citation>
    <scope>NUCLEOTIDE SEQUENCE [LARGE SCALE GENOMIC DNA]</scope>
    <source>
        <strain evidence="1 2">DSM 24874</strain>
    </source>
</reference>
<dbReference type="RefSeq" id="WP_081126826.1">
    <property type="nucleotide sequence ID" value="NZ_LDOS01000001.1"/>
</dbReference>
<evidence type="ECO:0000313" key="1">
    <source>
        <dbReference type="EMBL" id="THD11147.1"/>
    </source>
</evidence>
<evidence type="ECO:0000313" key="2">
    <source>
        <dbReference type="Proteomes" id="UP000307749"/>
    </source>
</evidence>
<proteinExistence type="predicted"/>
<gene>
    <name evidence="1" type="ORF">B1806_04950</name>
</gene>
<keyword evidence="2" id="KW-1185">Reference proteome</keyword>
<dbReference type="EMBL" id="MWQO01000016">
    <property type="protein sequence ID" value="THD11147.1"/>
    <property type="molecule type" value="Genomic_DNA"/>
</dbReference>
<accession>A0A4S3KQ40</accession>